<protein>
    <submittedName>
        <fullName evidence="2">Unannotated protein</fullName>
    </submittedName>
</protein>
<evidence type="ECO:0000256" key="1">
    <source>
        <dbReference type="SAM" id="MobiDB-lite"/>
    </source>
</evidence>
<reference evidence="2" key="1">
    <citation type="submission" date="2020-05" db="EMBL/GenBank/DDBJ databases">
        <authorList>
            <person name="Chiriac C."/>
            <person name="Salcher M."/>
            <person name="Ghai R."/>
            <person name="Kavagutti S V."/>
        </authorList>
    </citation>
    <scope>NUCLEOTIDE SEQUENCE</scope>
</reference>
<proteinExistence type="predicted"/>
<gene>
    <name evidence="2" type="ORF">UFOPK3837_00772</name>
</gene>
<name>A0A6J7KRJ2_9ZZZZ</name>
<feature type="region of interest" description="Disordered" evidence="1">
    <location>
        <begin position="71"/>
        <end position="97"/>
    </location>
</feature>
<feature type="compositionally biased region" description="Basic and acidic residues" evidence="1">
    <location>
        <begin position="71"/>
        <end position="83"/>
    </location>
</feature>
<organism evidence="2">
    <name type="scientific">freshwater metagenome</name>
    <dbReference type="NCBI Taxonomy" id="449393"/>
    <lineage>
        <taxon>unclassified sequences</taxon>
        <taxon>metagenomes</taxon>
        <taxon>ecological metagenomes</taxon>
    </lineage>
</organism>
<sequence>MEEPIGCPGCHASFGNTASLCPIRETSHGHPHGNQLEHSRHLDALERQHFAARGRLRSSYLPGGLCCRDRSQRPDHQIEEQQHHRPGHQHSSFASDGSNLVRYRTSVDLGHRGHRTSRHPACGKPQRTDLGRVGEAHEDRETGLRCLGDFAGGNAGGLAVQHPGDLPNDWQLPCQSFGARGLPCLGSWRAVPQLQKARAHQRPASARCFYHRGLCGFPILGKPE</sequence>
<dbReference type="AlphaFoldDB" id="A0A6J7KRJ2"/>
<dbReference type="EMBL" id="CAFBNO010000032">
    <property type="protein sequence ID" value="CAB4956394.1"/>
    <property type="molecule type" value="Genomic_DNA"/>
</dbReference>
<accession>A0A6J7KRJ2</accession>
<evidence type="ECO:0000313" key="2">
    <source>
        <dbReference type="EMBL" id="CAB4956394.1"/>
    </source>
</evidence>